<sequence>MPTIRPGIGKAEGQIASEAEAYLETAMRSEPDSTLCHAVQAVISGTRLLDLTWLKLVRTAVVDAGEGITEVVG</sequence>
<evidence type="ECO:0000313" key="2">
    <source>
        <dbReference type="Proteomes" id="UP000649573"/>
    </source>
</evidence>
<dbReference type="EMBL" id="BMRE01000014">
    <property type="protein sequence ID" value="GGU40803.1"/>
    <property type="molecule type" value="Genomic_DNA"/>
</dbReference>
<keyword evidence="2" id="KW-1185">Reference proteome</keyword>
<organism evidence="1 2">
    <name type="scientific">Lentzea flava</name>
    <dbReference type="NCBI Taxonomy" id="103732"/>
    <lineage>
        <taxon>Bacteria</taxon>
        <taxon>Bacillati</taxon>
        <taxon>Actinomycetota</taxon>
        <taxon>Actinomycetes</taxon>
        <taxon>Pseudonocardiales</taxon>
        <taxon>Pseudonocardiaceae</taxon>
        <taxon>Lentzea</taxon>
    </lineage>
</organism>
<comment type="caution">
    <text evidence="1">The sequence shown here is derived from an EMBL/GenBank/DDBJ whole genome shotgun (WGS) entry which is preliminary data.</text>
</comment>
<protein>
    <submittedName>
        <fullName evidence="1">Uncharacterized protein</fullName>
    </submittedName>
</protein>
<evidence type="ECO:0000313" key="1">
    <source>
        <dbReference type="EMBL" id="GGU40803.1"/>
    </source>
</evidence>
<gene>
    <name evidence="1" type="ORF">GCM10010178_36620</name>
</gene>
<name>A0ABQ2UJW4_9PSEU</name>
<accession>A0ABQ2UJW4</accession>
<proteinExistence type="predicted"/>
<dbReference type="Proteomes" id="UP000649573">
    <property type="component" value="Unassembled WGS sequence"/>
</dbReference>
<reference evidence="2" key="1">
    <citation type="journal article" date="2019" name="Int. J. Syst. Evol. Microbiol.">
        <title>The Global Catalogue of Microorganisms (GCM) 10K type strain sequencing project: providing services to taxonomists for standard genome sequencing and annotation.</title>
        <authorList>
            <consortium name="The Broad Institute Genomics Platform"/>
            <consortium name="The Broad Institute Genome Sequencing Center for Infectious Disease"/>
            <person name="Wu L."/>
            <person name="Ma J."/>
        </authorList>
    </citation>
    <scope>NUCLEOTIDE SEQUENCE [LARGE SCALE GENOMIC DNA]</scope>
    <source>
        <strain evidence="2">JCM 3296</strain>
    </source>
</reference>